<dbReference type="EMBL" id="MN635785">
    <property type="protein sequence ID" value="QPZ94378.1"/>
    <property type="molecule type" value="Genomic_DNA"/>
</dbReference>
<feature type="domain" description="Retrovirus-related Pol polyprotein from transposon TNT 1-94-like beta-barrel" evidence="2">
    <location>
        <begin position="95"/>
        <end position="165"/>
    </location>
</feature>
<evidence type="ECO:0000313" key="3">
    <source>
        <dbReference type="EMBL" id="QPZ94378.1"/>
    </source>
</evidence>
<feature type="region of interest" description="Disordered" evidence="1">
    <location>
        <begin position="1"/>
        <end position="26"/>
    </location>
</feature>
<dbReference type="InterPro" id="IPR054722">
    <property type="entry name" value="PolX-like_BBD"/>
</dbReference>
<dbReference type="RefSeq" id="YP_010131858.1">
    <property type="nucleotide sequence ID" value="NC_056367.1"/>
</dbReference>
<proteinExistence type="predicted"/>
<dbReference type="GeneID" id="65341251"/>
<dbReference type="GeneID" id="65341250"/>
<dbReference type="RefSeq" id="YP_010131821.1">
    <property type="nucleotide sequence ID" value="NC_056367.1"/>
</dbReference>
<dbReference type="EMBL" id="MN635785">
    <property type="protein sequence ID" value="QPZ94342.1"/>
    <property type="molecule type" value="Genomic_DNA"/>
</dbReference>
<dbReference type="AlphaFoldDB" id="A0A7T3RB72"/>
<protein>
    <recommendedName>
        <fullName evidence="2">Retrovirus-related Pol polyprotein from transposon TNT 1-94-like beta-barrel domain-containing protein</fullName>
    </recommendedName>
</protein>
<name>A0A7T3RB72_9POAL</name>
<feature type="compositionally biased region" description="Polar residues" evidence="1">
    <location>
        <begin position="1"/>
        <end position="20"/>
    </location>
</feature>
<reference evidence="3" key="1">
    <citation type="submission" date="2019-10" db="EMBL/GenBank/DDBJ databases">
        <title>The complete Mitochondrial Genome of Chrysopogon zizanioides.</title>
        <authorList>
            <person name="Yang S."/>
            <person name="Zhang J."/>
            <person name="Liu J."/>
            <person name="Yao L."/>
            <person name="Duan P."/>
            <person name="Chen J."/>
        </authorList>
    </citation>
    <scope>NUCLEOTIDE SEQUENCE</scope>
</reference>
<keyword evidence="3" id="KW-0496">Mitochondrion</keyword>
<geneLocation type="mitochondrion" evidence="3"/>
<evidence type="ECO:0000259" key="2">
    <source>
        <dbReference type="Pfam" id="PF22936"/>
    </source>
</evidence>
<dbReference type="GeneID" id="65341301"/>
<accession>A0A7T3RB72</accession>
<gene>
    <name evidence="3" type="primary">ORF201</name>
</gene>
<dbReference type="Pfam" id="PF22936">
    <property type="entry name" value="Pol_BBD"/>
    <property type="match status" value="1"/>
</dbReference>
<sequence length="201" mass="22447">MTNSSKNLRKGSFSQPSSNSKRGRALFMKGRGRTNTYDFTDTDKSTENPVCQICTIVGHTADRCRHRFYYNYKPPPPKHLAAYVADMEFASPDSWLLDSGATNHITADFNNHSVYEGEELIQVGDGTGFSIHHLGNTSFSSSNRPLQLNNVLHVPAIQNNLLSIYFSVNKARSEVILEFISDCCLIKDRVSRPEDSPQGQA</sequence>
<organism evidence="3">
    <name type="scientific">Chrysopogon zizanioides</name>
    <name type="common">vetiver</name>
    <dbReference type="NCBI Taxonomy" id="167337"/>
    <lineage>
        <taxon>Eukaryota</taxon>
        <taxon>Viridiplantae</taxon>
        <taxon>Streptophyta</taxon>
        <taxon>Embryophyta</taxon>
        <taxon>Tracheophyta</taxon>
        <taxon>Spermatophyta</taxon>
        <taxon>Magnoliopsida</taxon>
        <taxon>Liliopsida</taxon>
        <taxon>Poales</taxon>
        <taxon>Poaceae</taxon>
        <taxon>PACMAD clade</taxon>
        <taxon>Panicoideae</taxon>
        <taxon>Andropogonodae</taxon>
        <taxon>Andropogoneae</taxon>
        <taxon>Chrysopogoninae</taxon>
        <taxon>Chrysopogon</taxon>
    </lineage>
</organism>
<dbReference type="EMBL" id="MN635785">
    <property type="protein sequence ID" value="QPZ94341.1"/>
    <property type="molecule type" value="Genomic_DNA"/>
</dbReference>
<evidence type="ECO:0000256" key="1">
    <source>
        <dbReference type="SAM" id="MobiDB-lite"/>
    </source>
</evidence>
<dbReference type="RefSeq" id="YP_010131822.1">
    <property type="nucleotide sequence ID" value="NC_056367.1"/>
</dbReference>